<evidence type="ECO:0000313" key="2">
    <source>
        <dbReference type="Proteomes" id="UP000234341"/>
    </source>
</evidence>
<name>A0A2N5C7S7_9BURK</name>
<dbReference type="InterPro" id="IPR036388">
    <property type="entry name" value="WH-like_DNA-bd_sf"/>
</dbReference>
<dbReference type="Gene3D" id="1.10.10.10">
    <property type="entry name" value="Winged helix-like DNA-binding domain superfamily/Winged helix DNA-binding domain"/>
    <property type="match status" value="1"/>
</dbReference>
<dbReference type="EMBL" id="PJRP01000012">
    <property type="protein sequence ID" value="PLP98273.1"/>
    <property type="molecule type" value="Genomic_DNA"/>
</dbReference>
<dbReference type="InterPro" id="IPR011990">
    <property type="entry name" value="TPR-like_helical_dom_sf"/>
</dbReference>
<dbReference type="InterPro" id="IPR036390">
    <property type="entry name" value="WH_DNA-bd_sf"/>
</dbReference>
<protein>
    <submittedName>
        <fullName evidence="1">Helix-turn-helix domain-containing protein</fullName>
    </submittedName>
</protein>
<accession>A0A2N5C7S7</accession>
<evidence type="ECO:0000313" key="1">
    <source>
        <dbReference type="EMBL" id="PLP98273.1"/>
    </source>
</evidence>
<sequence length="406" mass="42884">MDSLITAAARALAAGDPLGALNRIALRDDAPALALRGIAMSQLGDFVRARALLRGAARAFGPRESIARARCIVAEAEIALVSRDLGWPARALDTAWQVLDTHGDTLNAAHARYLIARHHLLTGQLDDAERTLAMIDPAPLPPALRAAHELIAAGIAVRRVSFSPARDALQRAGVAARHAGIPALMAEVDGALDTLRAPVARLLARGMEQPLRLDAVEAWFASDALIVDACRMVVRQRAAVVPLARRPVLFALARALAQAWPDDVPRDVLIATAFRMRHPDDTHRARLRVEIGRLRKALGKLAGIHATSQGFALAPLAGVEVAVMTHPVEQAHAAVLACLADGESWSSSALALALGTSQRTVQRALDALAEAGKVQPVGGGRARRWMTPAMAGFATALLLPAPLPGA</sequence>
<reference evidence="1 2" key="1">
    <citation type="submission" date="2017-12" db="EMBL/GenBank/DDBJ databases">
        <title>Genome sequence of the active heterotrophic nitrifier-denitrifier, Cupriavidus pauculus UM1.</title>
        <authorList>
            <person name="Putonti C."/>
            <person name="Castignetti D."/>
        </authorList>
    </citation>
    <scope>NUCLEOTIDE SEQUENCE [LARGE SCALE GENOMIC DNA]</scope>
    <source>
        <strain evidence="1 2">UM1</strain>
    </source>
</reference>
<proteinExistence type="predicted"/>
<dbReference type="RefSeq" id="WP_101683662.1">
    <property type="nucleotide sequence ID" value="NZ_PJRP01000012.1"/>
</dbReference>
<dbReference type="SUPFAM" id="SSF46785">
    <property type="entry name" value="Winged helix' DNA-binding domain"/>
    <property type="match status" value="1"/>
</dbReference>
<comment type="caution">
    <text evidence="1">The sequence shown here is derived from an EMBL/GenBank/DDBJ whole genome shotgun (WGS) entry which is preliminary data.</text>
</comment>
<dbReference type="SUPFAM" id="SSF48452">
    <property type="entry name" value="TPR-like"/>
    <property type="match status" value="1"/>
</dbReference>
<dbReference type="AlphaFoldDB" id="A0A2N5C7S7"/>
<dbReference type="Proteomes" id="UP000234341">
    <property type="component" value="Unassembled WGS sequence"/>
</dbReference>
<gene>
    <name evidence="1" type="ORF">CYJ10_22460</name>
</gene>
<organism evidence="1 2">
    <name type="scientific">Cupriavidus pauculus</name>
    <dbReference type="NCBI Taxonomy" id="82633"/>
    <lineage>
        <taxon>Bacteria</taxon>
        <taxon>Pseudomonadati</taxon>
        <taxon>Pseudomonadota</taxon>
        <taxon>Betaproteobacteria</taxon>
        <taxon>Burkholderiales</taxon>
        <taxon>Burkholderiaceae</taxon>
        <taxon>Cupriavidus</taxon>
    </lineage>
</organism>
<dbReference type="OrthoDB" id="9812210at2"/>